<dbReference type="CDD" id="cd15503">
    <property type="entry name" value="PHD2_MTF2_PHF19_like"/>
    <property type="match status" value="1"/>
</dbReference>
<feature type="domain" description="PHD-type" evidence="11">
    <location>
        <begin position="235"/>
        <end position="290"/>
    </location>
</feature>
<dbReference type="PANTHER" id="PTHR12628">
    <property type="entry name" value="POLYCOMB-LIKE TRANSCRIPTION FACTOR"/>
    <property type="match status" value="1"/>
</dbReference>
<dbReference type="InterPro" id="IPR002999">
    <property type="entry name" value="Tudor"/>
</dbReference>
<keyword evidence="12" id="KW-1185">Reference proteome</keyword>
<feature type="region of interest" description="Disordered" evidence="10">
    <location>
        <begin position="526"/>
        <end position="547"/>
    </location>
</feature>
<dbReference type="Pfam" id="PF00628">
    <property type="entry name" value="PHD"/>
    <property type="match status" value="1"/>
</dbReference>
<dbReference type="GeneID" id="106821373"/>
<evidence type="ECO:0000256" key="8">
    <source>
        <dbReference type="ARBA" id="ARBA00023242"/>
    </source>
</evidence>
<proteinExistence type="inferred from homology"/>
<dbReference type="CDD" id="cd20385">
    <property type="entry name" value="Tudor_PCL"/>
    <property type="match status" value="1"/>
</dbReference>
<keyword evidence="7" id="KW-0156">Chromatin regulator</keyword>
<evidence type="ECO:0000256" key="5">
    <source>
        <dbReference type="ARBA" id="ARBA00022771"/>
    </source>
</evidence>
<keyword evidence="6" id="KW-0862">Zinc</keyword>
<dbReference type="SUPFAM" id="SSF57903">
    <property type="entry name" value="FYVE/PHD zinc finger"/>
    <property type="match status" value="2"/>
</dbReference>
<evidence type="ECO:0000256" key="1">
    <source>
        <dbReference type="ARBA" id="ARBA00004123"/>
    </source>
</evidence>
<dbReference type="InterPro" id="IPR013083">
    <property type="entry name" value="Znf_RING/FYVE/PHD"/>
</dbReference>
<evidence type="ECO:0000256" key="4">
    <source>
        <dbReference type="ARBA" id="ARBA00022737"/>
    </source>
</evidence>
<protein>
    <submittedName>
        <fullName evidence="13">Metal-response element-binding transcription factor 2-like</fullName>
    </submittedName>
</protein>
<dbReference type="SMART" id="SM00333">
    <property type="entry name" value="TUDOR"/>
    <property type="match status" value="1"/>
</dbReference>
<dbReference type="InterPro" id="IPR001965">
    <property type="entry name" value="Znf_PHD"/>
</dbReference>
<evidence type="ECO:0000256" key="6">
    <source>
        <dbReference type="ARBA" id="ARBA00022833"/>
    </source>
</evidence>
<dbReference type="InterPro" id="IPR040477">
    <property type="entry name" value="KDM4-like_Tudor"/>
</dbReference>
<keyword evidence="5 9" id="KW-0863">Zinc-finger</keyword>
<evidence type="ECO:0000313" key="12">
    <source>
        <dbReference type="Proteomes" id="UP000695022"/>
    </source>
</evidence>
<dbReference type="InterPro" id="IPR025894">
    <property type="entry name" value="Mtf2_C_dom"/>
</dbReference>
<dbReference type="SMART" id="SM00249">
    <property type="entry name" value="PHD"/>
    <property type="match status" value="2"/>
</dbReference>
<evidence type="ECO:0000256" key="7">
    <source>
        <dbReference type="ARBA" id="ARBA00022853"/>
    </source>
</evidence>
<evidence type="ECO:0000256" key="9">
    <source>
        <dbReference type="PROSITE-ProRule" id="PRU00146"/>
    </source>
</evidence>
<dbReference type="PROSITE" id="PS01359">
    <property type="entry name" value="ZF_PHD_1"/>
    <property type="match status" value="1"/>
</dbReference>
<dbReference type="Proteomes" id="UP000695022">
    <property type="component" value="Unplaced"/>
</dbReference>
<keyword evidence="3" id="KW-0479">Metal-binding</keyword>
<dbReference type="RefSeq" id="XP_014681626.1">
    <property type="nucleotide sequence ID" value="XM_014826140.1"/>
</dbReference>
<dbReference type="Pfam" id="PF14061">
    <property type="entry name" value="Mtf2_C"/>
    <property type="match status" value="1"/>
</dbReference>
<dbReference type="PROSITE" id="PS50016">
    <property type="entry name" value="ZF_PHD_2"/>
    <property type="match status" value="1"/>
</dbReference>
<dbReference type="InterPro" id="IPR011011">
    <property type="entry name" value="Znf_FYVE_PHD"/>
</dbReference>
<dbReference type="InterPro" id="IPR019787">
    <property type="entry name" value="Znf_PHD-finger"/>
</dbReference>
<gene>
    <name evidence="13" type="primary">LOC106821373</name>
</gene>
<evidence type="ECO:0000313" key="13">
    <source>
        <dbReference type="RefSeq" id="XP_014681626.1"/>
    </source>
</evidence>
<keyword evidence="8" id="KW-0539">Nucleus</keyword>
<dbReference type="Pfam" id="PF18104">
    <property type="entry name" value="Tudor_2"/>
    <property type="match status" value="1"/>
</dbReference>
<keyword evidence="4" id="KW-0677">Repeat</keyword>
<evidence type="ECO:0000256" key="3">
    <source>
        <dbReference type="ARBA" id="ARBA00022723"/>
    </source>
</evidence>
<evidence type="ECO:0000256" key="2">
    <source>
        <dbReference type="ARBA" id="ARBA00008084"/>
    </source>
</evidence>
<accession>A0ABM1FB05</accession>
<feature type="region of interest" description="Disordered" evidence="10">
    <location>
        <begin position="575"/>
        <end position="599"/>
    </location>
</feature>
<dbReference type="InterPro" id="IPR019786">
    <property type="entry name" value="Zinc_finger_PHD-type_CS"/>
</dbReference>
<comment type="similarity">
    <text evidence="2">Belongs to the Polycomblike family.</text>
</comment>
<reference evidence="13" key="1">
    <citation type="submission" date="2025-08" db="UniProtKB">
        <authorList>
            <consortium name="RefSeq"/>
        </authorList>
    </citation>
    <scope>IDENTIFICATION</scope>
</reference>
<dbReference type="Gene3D" id="3.90.980.20">
    <property type="match status" value="1"/>
</dbReference>
<name>A0ABM1FB05_PRICU</name>
<evidence type="ECO:0000256" key="10">
    <source>
        <dbReference type="SAM" id="MobiDB-lite"/>
    </source>
</evidence>
<organism evidence="12 13">
    <name type="scientific">Priapulus caudatus</name>
    <name type="common">Priapulid worm</name>
    <dbReference type="NCBI Taxonomy" id="37621"/>
    <lineage>
        <taxon>Eukaryota</taxon>
        <taxon>Metazoa</taxon>
        <taxon>Ecdysozoa</taxon>
        <taxon>Scalidophora</taxon>
        <taxon>Priapulida</taxon>
        <taxon>Priapulimorpha</taxon>
        <taxon>Priapulimorphida</taxon>
        <taxon>Priapulidae</taxon>
        <taxon>Priapulus</taxon>
    </lineage>
</organism>
<evidence type="ECO:0000259" key="11">
    <source>
        <dbReference type="PROSITE" id="PS50016"/>
    </source>
</evidence>
<sequence>MASVKSPTALSPMQPIKVDIDEAFGARSEQSSVPVSPRRGKAHIPIRASISPKRLKVCNGKGDPHFGLPGETLAKKSQIVGCRVDSSNVATGLHRGRSVDDTSSVDQYRGKLCNCTTEQHHCTYAGCEPCASPRCNQLEVPSNDTPKKCRPGTLDSAQAAQTPVPPSVACSSPRKKKFHEGQECLSRWNDGLLYLATVVKLDNAGERCLVAFEDNSEHWVLFKDLQSSEEEPRSEVVCSVCECAECEKPNEIVICDNCSLGYHQQCHSPPIEANTMTGGVQWSCRQCVFAKTTKRGGATKLGPNAKALQAYKKALPYKLSSLTWDAHHKTNSQQCYCYCGGPGDWYIKMVQCCRCKQWFHEACVQCLKYPLMLGDRFYLFVCSVCNQGPEYIKRLDLNWSDVTQLCLFNLTLQPVSNSKYHDIEESIMPWISRNWVNLQLGQIASTPAEQATGKVTDALQHSKTRFQCGREIRKRSTLWSLRIRVPPQAPTVILPAIGEITDDVMRDMKMTGRKTKMFVPMQSLSPVPLRSSQKRRRSDMEKQHDRARQCYLRATTRDVVKNPFSSNQSYAGYNGDDRAWDCDDETSSQGTLDSIIPPPDSFDGTNNPFLFYDDHKQKKVKLVNLSETGVGKRRRGRPPKNAASKARAFLLPPLNGFVRLRPPMLPPPAPSSSSRGGRLLTGLQVKQSALDQPTSMQALKSSVTNYFGATQRIANGERFSILGRRILPSGQVQYLLNWE</sequence>
<dbReference type="SUPFAM" id="SSF63748">
    <property type="entry name" value="Tudor/PWWP/MBT"/>
    <property type="match status" value="1"/>
</dbReference>
<dbReference type="PANTHER" id="PTHR12628:SF21">
    <property type="entry name" value="PHD-TYPE DOMAIN-CONTAINING PROTEIN"/>
    <property type="match status" value="1"/>
</dbReference>
<comment type="subcellular location">
    <subcellularLocation>
        <location evidence="1">Nucleus</location>
    </subcellularLocation>
</comment>
<dbReference type="Gene3D" id="2.30.30.140">
    <property type="match status" value="1"/>
</dbReference>
<feature type="compositionally biased region" description="Basic and acidic residues" evidence="10">
    <location>
        <begin position="538"/>
        <end position="547"/>
    </location>
</feature>
<dbReference type="Gene3D" id="3.30.40.10">
    <property type="entry name" value="Zinc/RING finger domain, C3HC4 (zinc finger)"/>
    <property type="match status" value="1"/>
</dbReference>